<gene>
    <name evidence="1" type="ORF">OWR29_30550</name>
</gene>
<evidence type="ECO:0000313" key="2">
    <source>
        <dbReference type="Proteomes" id="UP001151002"/>
    </source>
</evidence>
<proteinExistence type="predicted"/>
<protein>
    <submittedName>
        <fullName evidence="1">Uncharacterized protein</fullName>
    </submittedName>
</protein>
<comment type="caution">
    <text evidence="1">The sequence shown here is derived from an EMBL/GenBank/DDBJ whole genome shotgun (WGS) entry which is preliminary data.</text>
</comment>
<keyword evidence="2" id="KW-1185">Reference proteome</keyword>
<dbReference type="RefSeq" id="WP_267566814.1">
    <property type="nucleotide sequence ID" value="NZ_JAPNTZ010000011.1"/>
</dbReference>
<evidence type="ECO:0000313" key="1">
    <source>
        <dbReference type="EMBL" id="MCY1142359.1"/>
    </source>
</evidence>
<organism evidence="1 2">
    <name type="scientific">Paractinoplanes pyxinae</name>
    <dbReference type="NCBI Taxonomy" id="2997416"/>
    <lineage>
        <taxon>Bacteria</taxon>
        <taxon>Bacillati</taxon>
        <taxon>Actinomycetota</taxon>
        <taxon>Actinomycetes</taxon>
        <taxon>Micromonosporales</taxon>
        <taxon>Micromonosporaceae</taxon>
        <taxon>Paractinoplanes</taxon>
    </lineage>
</organism>
<dbReference type="Proteomes" id="UP001151002">
    <property type="component" value="Unassembled WGS sequence"/>
</dbReference>
<dbReference type="EMBL" id="JAPNTZ010000011">
    <property type="protein sequence ID" value="MCY1142359.1"/>
    <property type="molecule type" value="Genomic_DNA"/>
</dbReference>
<reference evidence="1" key="1">
    <citation type="submission" date="2022-11" db="EMBL/GenBank/DDBJ databases">
        <authorList>
            <person name="Somphong A."/>
            <person name="Phongsopitanun W."/>
        </authorList>
    </citation>
    <scope>NUCLEOTIDE SEQUENCE</scope>
    <source>
        <strain evidence="1">Pm04-4</strain>
    </source>
</reference>
<sequence length="181" mass="20367">MDSDLARIEVQLLWWGDITGRLILIRTTNRRDAGFCEIWWSGPVSRGEVAATEFLLHEVQWQQLQAGLPIESFDLPIPLYRLSDEDDEDDRAAIAGALQRPDFHPLLSLRTLTENSVVQAVDQPLLGTHELSQLFRTTPAFAPESFSTEAPPPRAEYEVILSDVRGVMIGDDNMLSPTPER</sequence>
<accession>A0ABT4B767</accession>
<name>A0ABT4B767_9ACTN</name>